<reference evidence="1" key="1">
    <citation type="journal article" date="2012" name="PLoS ONE">
        <title>Gene sets for utilization of primary and secondary nutrition supplies in the distal gut of endangered iberian lynx.</title>
        <authorList>
            <person name="Alcaide M."/>
            <person name="Messina E."/>
            <person name="Richter M."/>
            <person name="Bargiela R."/>
            <person name="Peplies J."/>
            <person name="Huws S.A."/>
            <person name="Newbold C.J."/>
            <person name="Golyshin P.N."/>
            <person name="Simon M.A."/>
            <person name="Lopez G."/>
            <person name="Yakimov M.M."/>
            <person name="Ferrer M."/>
        </authorList>
    </citation>
    <scope>NUCLEOTIDE SEQUENCE</scope>
</reference>
<organism evidence="1">
    <name type="scientific">gut metagenome</name>
    <dbReference type="NCBI Taxonomy" id="749906"/>
    <lineage>
        <taxon>unclassified sequences</taxon>
        <taxon>metagenomes</taxon>
        <taxon>organismal metagenomes</taxon>
    </lineage>
</organism>
<evidence type="ECO:0000313" key="1">
    <source>
        <dbReference type="EMBL" id="EJX09242.1"/>
    </source>
</evidence>
<accession>J9GMK6</accession>
<comment type="caution">
    <text evidence="1">The sequence shown here is derived from an EMBL/GenBank/DDBJ whole genome shotgun (WGS) entry which is preliminary data.</text>
</comment>
<sequence length="23" mass="2672">AAEDECDLVTIIKDLFSTQRYKL</sequence>
<name>J9GMK6_9ZZZZ</name>
<gene>
    <name evidence="1" type="ORF">EVA_02646</name>
</gene>
<protein>
    <submittedName>
        <fullName evidence="1">Uncharacterized protein</fullName>
    </submittedName>
</protein>
<dbReference type="AlphaFoldDB" id="J9GMK6"/>
<feature type="non-terminal residue" evidence="1">
    <location>
        <position position="1"/>
    </location>
</feature>
<dbReference type="EMBL" id="AMCI01000437">
    <property type="protein sequence ID" value="EJX09242.1"/>
    <property type="molecule type" value="Genomic_DNA"/>
</dbReference>
<proteinExistence type="predicted"/>